<evidence type="ECO:0000259" key="11">
    <source>
        <dbReference type="PROSITE" id="PS51755"/>
    </source>
</evidence>
<keyword evidence="13" id="KW-1185">Reference proteome</keyword>
<dbReference type="GO" id="GO:0000976">
    <property type="term" value="F:transcription cis-regulatory region binding"/>
    <property type="evidence" value="ECO:0007669"/>
    <property type="project" value="TreeGrafter"/>
</dbReference>
<dbReference type="GO" id="GO:0032993">
    <property type="term" value="C:protein-DNA complex"/>
    <property type="evidence" value="ECO:0007669"/>
    <property type="project" value="TreeGrafter"/>
</dbReference>
<dbReference type="CDD" id="cd00383">
    <property type="entry name" value="trans_reg_C"/>
    <property type="match status" value="1"/>
</dbReference>
<dbReference type="InterPro" id="IPR039420">
    <property type="entry name" value="WalR-like"/>
</dbReference>
<name>A0A926DHL5_9FIRM</name>
<evidence type="ECO:0000259" key="10">
    <source>
        <dbReference type="PROSITE" id="PS50110"/>
    </source>
</evidence>
<evidence type="ECO:0000256" key="8">
    <source>
        <dbReference type="PROSITE-ProRule" id="PRU00169"/>
    </source>
</evidence>
<feature type="domain" description="OmpR/PhoB-type" evidence="11">
    <location>
        <begin position="124"/>
        <end position="222"/>
    </location>
</feature>
<dbReference type="CDD" id="cd19935">
    <property type="entry name" value="REC_OmpR_CusR-like"/>
    <property type="match status" value="1"/>
</dbReference>
<dbReference type="SMART" id="SM00862">
    <property type="entry name" value="Trans_reg_C"/>
    <property type="match status" value="1"/>
</dbReference>
<keyword evidence="4" id="KW-0805">Transcription regulation</keyword>
<evidence type="ECO:0000313" key="12">
    <source>
        <dbReference type="EMBL" id="MBC8538273.1"/>
    </source>
</evidence>
<dbReference type="InterPro" id="IPR001789">
    <property type="entry name" value="Sig_transdc_resp-reg_receiver"/>
</dbReference>
<proteinExistence type="predicted"/>
<dbReference type="EMBL" id="JACRSS010000001">
    <property type="protein sequence ID" value="MBC8538273.1"/>
    <property type="molecule type" value="Genomic_DNA"/>
</dbReference>
<dbReference type="FunFam" id="1.10.10.10:FF:000005">
    <property type="entry name" value="Two-component system response regulator"/>
    <property type="match status" value="1"/>
</dbReference>
<dbReference type="Gene3D" id="6.10.250.690">
    <property type="match status" value="1"/>
</dbReference>
<keyword evidence="5 9" id="KW-0238">DNA-binding</keyword>
<dbReference type="Proteomes" id="UP000617951">
    <property type="component" value="Unassembled WGS sequence"/>
</dbReference>
<keyword evidence="2 8" id="KW-0597">Phosphoprotein</keyword>
<dbReference type="Gene3D" id="3.40.50.2300">
    <property type="match status" value="1"/>
</dbReference>
<dbReference type="GO" id="GO:0000156">
    <property type="term" value="F:phosphorelay response regulator activity"/>
    <property type="evidence" value="ECO:0007669"/>
    <property type="project" value="TreeGrafter"/>
</dbReference>
<evidence type="ECO:0000256" key="7">
    <source>
        <dbReference type="ARBA" id="ARBA00024867"/>
    </source>
</evidence>
<dbReference type="GO" id="GO:0006355">
    <property type="term" value="P:regulation of DNA-templated transcription"/>
    <property type="evidence" value="ECO:0007669"/>
    <property type="project" value="InterPro"/>
</dbReference>
<dbReference type="PROSITE" id="PS51755">
    <property type="entry name" value="OMPR_PHOB"/>
    <property type="match status" value="1"/>
</dbReference>
<dbReference type="GO" id="GO:0005829">
    <property type="term" value="C:cytosol"/>
    <property type="evidence" value="ECO:0007669"/>
    <property type="project" value="TreeGrafter"/>
</dbReference>
<evidence type="ECO:0000256" key="2">
    <source>
        <dbReference type="ARBA" id="ARBA00022553"/>
    </source>
</evidence>
<dbReference type="FunFam" id="3.40.50.2300:FF:000002">
    <property type="entry name" value="DNA-binding response regulator PhoP"/>
    <property type="match status" value="1"/>
</dbReference>
<organism evidence="12 13">
    <name type="scientific">Guopingia tenuis</name>
    <dbReference type="NCBI Taxonomy" id="2763656"/>
    <lineage>
        <taxon>Bacteria</taxon>
        <taxon>Bacillati</taxon>
        <taxon>Bacillota</taxon>
        <taxon>Clostridia</taxon>
        <taxon>Christensenellales</taxon>
        <taxon>Christensenellaceae</taxon>
        <taxon>Guopingia</taxon>
    </lineage>
</organism>
<dbReference type="Pfam" id="PF00072">
    <property type="entry name" value="Response_reg"/>
    <property type="match status" value="1"/>
</dbReference>
<protein>
    <recommendedName>
        <fullName evidence="1">Stage 0 sporulation protein A homolog</fullName>
    </recommendedName>
</protein>
<accession>A0A926DHL5</accession>
<dbReference type="SUPFAM" id="SSF52172">
    <property type="entry name" value="CheY-like"/>
    <property type="match status" value="1"/>
</dbReference>
<dbReference type="PANTHER" id="PTHR48111:SF22">
    <property type="entry name" value="REGULATOR OF RPOS"/>
    <property type="match status" value="1"/>
</dbReference>
<evidence type="ECO:0000256" key="1">
    <source>
        <dbReference type="ARBA" id="ARBA00018672"/>
    </source>
</evidence>
<feature type="domain" description="Response regulatory" evidence="10">
    <location>
        <begin position="2"/>
        <end position="116"/>
    </location>
</feature>
<keyword evidence="6" id="KW-0804">Transcription</keyword>
<evidence type="ECO:0000256" key="3">
    <source>
        <dbReference type="ARBA" id="ARBA00023012"/>
    </source>
</evidence>
<dbReference type="SMART" id="SM00448">
    <property type="entry name" value="REC"/>
    <property type="match status" value="1"/>
</dbReference>
<evidence type="ECO:0000256" key="4">
    <source>
        <dbReference type="ARBA" id="ARBA00023015"/>
    </source>
</evidence>
<gene>
    <name evidence="12" type="ORF">H8693_04925</name>
</gene>
<dbReference type="AlphaFoldDB" id="A0A926DHL5"/>
<reference evidence="12" key="1">
    <citation type="submission" date="2020-08" db="EMBL/GenBank/DDBJ databases">
        <title>Genome public.</title>
        <authorList>
            <person name="Liu C."/>
            <person name="Sun Q."/>
        </authorList>
    </citation>
    <scope>NUCLEOTIDE SEQUENCE</scope>
    <source>
        <strain evidence="12">NSJ-63</strain>
    </source>
</reference>
<comment type="caution">
    <text evidence="12">The sequence shown here is derived from an EMBL/GenBank/DDBJ whole genome shotgun (WGS) entry which is preliminary data.</text>
</comment>
<dbReference type="PANTHER" id="PTHR48111">
    <property type="entry name" value="REGULATOR OF RPOS"/>
    <property type="match status" value="1"/>
</dbReference>
<sequence>MRILIAEDERDLNRLIKKRLKENGYSVDACFDGEEVLDYLQCAEYDALILDIMMPKKDGIAVLRELRERENAIPVLLLTAKDSIEDRVTGLDAGADDYLVKPFAFEELLARLRVLLRKPVTQKSSVLRVADLSLHMDTRQVFRGDKEIRLSSKEYALLHYMMQNAGVVLSRDKLEQHVWDYDFSGGSNVIDVYIRYLRKKVDEGYENKLIHTVRGHGYILREDAK</sequence>
<feature type="modified residue" description="4-aspartylphosphate" evidence="8">
    <location>
        <position position="51"/>
    </location>
</feature>
<dbReference type="InterPro" id="IPR011006">
    <property type="entry name" value="CheY-like_superfamily"/>
</dbReference>
<dbReference type="RefSeq" id="WP_249280029.1">
    <property type="nucleotide sequence ID" value="NZ_JACRSS010000001.1"/>
</dbReference>
<evidence type="ECO:0000256" key="5">
    <source>
        <dbReference type="ARBA" id="ARBA00023125"/>
    </source>
</evidence>
<keyword evidence="3" id="KW-0902">Two-component regulatory system</keyword>
<evidence type="ECO:0000313" key="13">
    <source>
        <dbReference type="Proteomes" id="UP000617951"/>
    </source>
</evidence>
<dbReference type="InterPro" id="IPR036388">
    <property type="entry name" value="WH-like_DNA-bd_sf"/>
</dbReference>
<dbReference type="Pfam" id="PF00486">
    <property type="entry name" value="Trans_reg_C"/>
    <property type="match status" value="1"/>
</dbReference>
<dbReference type="InterPro" id="IPR001867">
    <property type="entry name" value="OmpR/PhoB-type_DNA-bd"/>
</dbReference>
<dbReference type="PROSITE" id="PS50110">
    <property type="entry name" value="RESPONSE_REGULATORY"/>
    <property type="match status" value="1"/>
</dbReference>
<comment type="function">
    <text evidence="7">May play the central regulatory role in sporulation. It may be an element of the effector pathway responsible for the activation of sporulation genes in response to nutritional stress. Spo0A may act in concert with spo0H (a sigma factor) to control the expression of some genes that are critical to the sporulation process.</text>
</comment>
<evidence type="ECO:0000256" key="6">
    <source>
        <dbReference type="ARBA" id="ARBA00023163"/>
    </source>
</evidence>
<feature type="DNA-binding region" description="OmpR/PhoB-type" evidence="9">
    <location>
        <begin position="124"/>
        <end position="222"/>
    </location>
</feature>
<dbReference type="Gene3D" id="1.10.10.10">
    <property type="entry name" value="Winged helix-like DNA-binding domain superfamily/Winged helix DNA-binding domain"/>
    <property type="match status" value="1"/>
</dbReference>
<evidence type="ECO:0000256" key="9">
    <source>
        <dbReference type="PROSITE-ProRule" id="PRU01091"/>
    </source>
</evidence>